<keyword evidence="2" id="KW-0238">DNA-binding</keyword>
<evidence type="ECO:0000256" key="3">
    <source>
        <dbReference type="ARBA" id="ARBA00023163"/>
    </source>
</evidence>
<dbReference type="InterPro" id="IPR020449">
    <property type="entry name" value="Tscrpt_reg_AraC-type_HTH"/>
</dbReference>
<dbReference type="InterPro" id="IPR018060">
    <property type="entry name" value="HTH_AraC"/>
</dbReference>
<dbReference type="InterPro" id="IPR011256">
    <property type="entry name" value="Reg_factor_effector_dom_sf"/>
</dbReference>
<feature type="domain" description="HTH araC/xylS-type" evidence="4">
    <location>
        <begin position="16"/>
        <end position="115"/>
    </location>
</feature>
<comment type="caution">
    <text evidence="5">The sequence shown here is derived from an EMBL/GenBank/DDBJ whole genome shotgun (WGS) entry which is preliminary data.</text>
</comment>
<keyword evidence="6" id="KW-1185">Reference proteome</keyword>
<dbReference type="SMART" id="SM00871">
    <property type="entry name" value="AraC_E_bind"/>
    <property type="match status" value="1"/>
</dbReference>
<dbReference type="InterPro" id="IPR018062">
    <property type="entry name" value="HTH_AraC-typ_CS"/>
</dbReference>
<evidence type="ECO:0000256" key="1">
    <source>
        <dbReference type="ARBA" id="ARBA00023015"/>
    </source>
</evidence>
<dbReference type="InterPro" id="IPR050908">
    <property type="entry name" value="SmbC-like"/>
</dbReference>
<organism evidence="5 6">
    <name type="scientific">Neptunitalea lumnitzerae</name>
    <dbReference type="NCBI Taxonomy" id="2965509"/>
    <lineage>
        <taxon>Bacteria</taxon>
        <taxon>Pseudomonadati</taxon>
        <taxon>Bacteroidota</taxon>
        <taxon>Flavobacteriia</taxon>
        <taxon>Flavobacteriales</taxon>
        <taxon>Flavobacteriaceae</taxon>
        <taxon>Neptunitalea</taxon>
    </lineage>
</organism>
<dbReference type="PROSITE" id="PS01124">
    <property type="entry name" value="HTH_ARAC_FAMILY_2"/>
    <property type="match status" value="1"/>
</dbReference>
<evidence type="ECO:0000259" key="4">
    <source>
        <dbReference type="PROSITE" id="PS01124"/>
    </source>
</evidence>
<dbReference type="SUPFAM" id="SSF55136">
    <property type="entry name" value="Probable bacterial effector-binding domain"/>
    <property type="match status" value="1"/>
</dbReference>
<dbReference type="RefSeq" id="WP_281763474.1">
    <property type="nucleotide sequence ID" value="NZ_BRVO01000001.1"/>
</dbReference>
<dbReference type="Pfam" id="PF06445">
    <property type="entry name" value="GyrI-like"/>
    <property type="match status" value="1"/>
</dbReference>
<dbReference type="PANTHER" id="PTHR40055">
    <property type="entry name" value="TRANSCRIPTIONAL REGULATOR YGIV-RELATED"/>
    <property type="match status" value="1"/>
</dbReference>
<dbReference type="InterPro" id="IPR009057">
    <property type="entry name" value="Homeodomain-like_sf"/>
</dbReference>
<dbReference type="PRINTS" id="PR00032">
    <property type="entry name" value="HTHARAC"/>
</dbReference>
<name>A0ABQ5MEL8_9FLAO</name>
<evidence type="ECO:0000313" key="6">
    <source>
        <dbReference type="Proteomes" id="UP001143543"/>
    </source>
</evidence>
<dbReference type="Proteomes" id="UP001143543">
    <property type="component" value="Unassembled WGS sequence"/>
</dbReference>
<keyword evidence="1" id="KW-0805">Transcription regulation</keyword>
<dbReference type="InterPro" id="IPR010499">
    <property type="entry name" value="AraC_E-bd"/>
</dbReference>
<gene>
    <name evidence="5" type="ORF">Y10_01760</name>
</gene>
<evidence type="ECO:0000256" key="2">
    <source>
        <dbReference type="ARBA" id="ARBA00023125"/>
    </source>
</evidence>
<dbReference type="Gene3D" id="3.20.80.10">
    <property type="entry name" value="Regulatory factor, effector binding domain"/>
    <property type="match status" value="1"/>
</dbReference>
<dbReference type="Gene3D" id="1.10.10.60">
    <property type="entry name" value="Homeodomain-like"/>
    <property type="match status" value="2"/>
</dbReference>
<proteinExistence type="predicted"/>
<reference evidence="5" key="1">
    <citation type="submission" date="2022-07" db="EMBL/GenBank/DDBJ databases">
        <title>Taxonomy of Novel Oxalotrophic and Methylotrophic Bacteria.</title>
        <authorList>
            <person name="Sahin N."/>
            <person name="Tani A."/>
        </authorList>
    </citation>
    <scope>NUCLEOTIDE SEQUENCE</scope>
    <source>
        <strain evidence="5">Y10</strain>
    </source>
</reference>
<accession>A0ABQ5MEL8</accession>
<dbReference type="PANTHER" id="PTHR40055:SF2">
    <property type="entry name" value="DNA GYRASE INHIBITOR"/>
    <property type="match status" value="1"/>
</dbReference>
<dbReference type="SMART" id="SM00342">
    <property type="entry name" value="HTH_ARAC"/>
    <property type="match status" value="1"/>
</dbReference>
<dbReference type="Pfam" id="PF12833">
    <property type="entry name" value="HTH_18"/>
    <property type="match status" value="1"/>
</dbReference>
<dbReference type="SUPFAM" id="SSF46689">
    <property type="entry name" value="Homeodomain-like"/>
    <property type="match status" value="2"/>
</dbReference>
<dbReference type="PROSITE" id="PS00041">
    <property type="entry name" value="HTH_ARAC_FAMILY_1"/>
    <property type="match status" value="1"/>
</dbReference>
<protein>
    <submittedName>
        <fullName evidence="5">AraC family transcriptional regulator</fullName>
    </submittedName>
</protein>
<dbReference type="EMBL" id="BRVO01000001">
    <property type="protein sequence ID" value="GLB47808.1"/>
    <property type="molecule type" value="Genomic_DNA"/>
</dbReference>
<evidence type="ECO:0000313" key="5">
    <source>
        <dbReference type="EMBL" id="GLB47808.1"/>
    </source>
</evidence>
<keyword evidence="3" id="KW-0804">Transcription</keyword>
<dbReference type="InterPro" id="IPR029442">
    <property type="entry name" value="GyrI-like"/>
</dbReference>
<sequence>MANLQHLTTEYQNRMNAVFKYIDTHLNTALTLEVVAEIAIYSPYHFHRIFKVITGEPLTVYINRRRLEKAAADLMHKPDIAITELALQYGFSSNSSFTRAFKKFYGVSPSTFRVELPGKFSKIRQPKSKNGQPNFLFERYLWSIQELKNWIDMNAHITTVELPELQIAYVTAIGHTKVKEAYQQLIHWATPRELMQQPETKMITVYHDSFKVTDPDKVRISAGIKVPKNTKTEGAVATTTLPANKYIKGCFTITLAEFEKAWSSLFIWMNEKGYKKADANPFEIYHNDFRTHPEQKCIVDLYIPIQKAI</sequence>